<dbReference type="PANTHER" id="PTHR47221">
    <property type="entry name" value="FIBRINOGEN ALPHA CHAIN"/>
    <property type="match status" value="1"/>
</dbReference>
<dbReference type="PROSITE" id="PS51406">
    <property type="entry name" value="FIBRINOGEN_C_2"/>
    <property type="match status" value="1"/>
</dbReference>
<reference evidence="8" key="1">
    <citation type="submission" date="2021-11" db="EMBL/GenBank/DDBJ databases">
        <authorList>
            <person name="Schell T."/>
        </authorList>
    </citation>
    <scope>NUCLEOTIDE SEQUENCE</scope>
    <source>
        <strain evidence="8">M5</strain>
    </source>
</reference>
<keyword evidence="3" id="KW-1015">Disulfide bond</keyword>
<keyword evidence="9" id="KW-1185">Reference proteome</keyword>
<gene>
    <name evidence="8" type="ORF">DGAL_LOCUS10507</name>
</gene>
<dbReference type="PANTHER" id="PTHR47221:SF5">
    <property type="entry name" value="FIBRINOGEN C-TERMINAL DOMAIN-CONTAINING PROTEIN"/>
    <property type="match status" value="1"/>
</dbReference>
<dbReference type="Pfam" id="PF00147">
    <property type="entry name" value="Fibrinogen_C"/>
    <property type="match status" value="1"/>
</dbReference>
<feature type="region of interest" description="Disordered" evidence="5">
    <location>
        <begin position="459"/>
        <end position="530"/>
    </location>
</feature>
<feature type="compositionally biased region" description="Low complexity" evidence="5">
    <location>
        <begin position="252"/>
        <end position="273"/>
    </location>
</feature>
<feature type="domain" description="Fibrinogen C-terminal" evidence="7">
    <location>
        <begin position="527"/>
        <end position="751"/>
    </location>
</feature>
<dbReference type="InterPro" id="IPR037579">
    <property type="entry name" value="FIB_ANG-like"/>
</dbReference>
<dbReference type="InterPro" id="IPR002181">
    <property type="entry name" value="Fibrinogen_a/b/g_C_dom"/>
</dbReference>
<dbReference type="InterPro" id="IPR014716">
    <property type="entry name" value="Fibrinogen_a/b/g_C_1"/>
</dbReference>
<evidence type="ECO:0000313" key="9">
    <source>
        <dbReference type="Proteomes" id="UP000789390"/>
    </source>
</evidence>
<dbReference type="SUPFAM" id="SSF56496">
    <property type="entry name" value="Fibrinogen C-terminal domain-like"/>
    <property type="match status" value="1"/>
</dbReference>
<dbReference type="GO" id="GO:0005201">
    <property type="term" value="F:extracellular matrix structural constituent"/>
    <property type="evidence" value="ECO:0007669"/>
    <property type="project" value="TreeGrafter"/>
</dbReference>
<feature type="compositionally biased region" description="Basic residues" evidence="5">
    <location>
        <begin position="459"/>
        <end position="470"/>
    </location>
</feature>
<dbReference type="InterPro" id="IPR036056">
    <property type="entry name" value="Fibrinogen-like_C"/>
</dbReference>
<feature type="compositionally biased region" description="Low complexity" evidence="5">
    <location>
        <begin position="506"/>
        <end position="522"/>
    </location>
</feature>
<dbReference type="GO" id="GO:0030674">
    <property type="term" value="F:protein-macromolecule adaptor activity"/>
    <property type="evidence" value="ECO:0007669"/>
    <property type="project" value="TreeGrafter"/>
</dbReference>
<evidence type="ECO:0000256" key="5">
    <source>
        <dbReference type="SAM" id="MobiDB-lite"/>
    </source>
</evidence>
<evidence type="ECO:0000256" key="4">
    <source>
        <dbReference type="ARBA" id="ARBA00023180"/>
    </source>
</evidence>
<evidence type="ECO:0000259" key="7">
    <source>
        <dbReference type="PROSITE" id="PS51406"/>
    </source>
</evidence>
<organism evidence="8 9">
    <name type="scientific">Daphnia galeata</name>
    <dbReference type="NCBI Taxonomy" id="27404"/>
    <lineage>
        <taxon>Eukaryota</taxon>
        <taxon>Metazoa</taxon>
        <taxon>Ecdysozoa</taxon>
        <taxon>Arthropoda</taxon>
        <taxon>Crustacea</taxon>
        <taxon>Branchiopoda</taxon>
        <taxon>Diplostraca</taxon>
        <taxon>Cladocera</taxon>
        <taxon>Anomopoda</taxon>
        <taxon>Daphniidae</taxon>
        <taxon>Daphnia</taxon>
    </lineage>
</organism>
<dbReference type="Gene3D" id="3.90.215.10">
    <property type="entry name" value="Gamma Fibrinogen, chain A, domain 1"/>
    <property type="match status" value="1"/>
</dbReference>
<dbReference type="CDD" id="cd00087">
    <property type="entry name" value="FReD"/>
    <property type="match status" value="1"/>
</dbReference>
<name>A0A8J2S113_9CRUS</name>
<comment type="subcellular location">
    <subcellularLocation>
        <location evidence="1">Secreted</location>
    </subcellularLocation>
</comment>
<feature type="compositionally biased region" description="Acidic residues" evidence="5">
    <location>
        <begin position="278"/>
        <end position="289"/>
    </location>
</feature>
<dbReference type="GO" id="GO:0005577">
    <property type="term" value="C:fibrinogen complex"/>
    <property type="evidence" value="ECO:0007669"/>
    <property type="project" value="TreeGrafter"/>
</dbReference>
<feature type="compositionally biased region" description="Low complexity" evidence="5">
    <location>
        <begin position="293"/>
        <end position="309"/>
    </location>
</feature>
<proteinExistence type="predicted"/>
<dbReference type="Proteomes" id="UP000789390">
    <property type="component" value="Unassembled WGS sequence"/>
</dbReference>
<feature type="compositionally biased region" description="Low complexity" evidence="5">
    <location>
        <begin position="154"/>
        <end position="167"/>
    </location>
</feature>
<keyword evidence="4" id="KW-0325">Glycoprotein</keyword>
<feature type="signal peptide" evidence="6">
    <location>
        <begin position="1"/>
        <end position="18"/>
    </location>
</feature>
<dbReference type="AlphaFoldDB" id="A0A8J2S113"/>
<keyword evidence="2" id="KW-0964">Secreted</keyword>
<feature type="chain" id="PRO_5035170814" description="Fibrinogen C-terminal domain-containing protein" evidence="6">
    <location>
        <begin position="19"/>
        <end position="782"/>
    </location>
</feature>
<feature type="compositionally biased region" description="Gly residues" evidence="5">
    <location>
        <begin position="168"/>
        <end position="179"/>
    </location>
</feature>
<evidence type="ECO:0000256" key="2">
    <source>
        <dbReference type="ARBA" id="ARBA00022525"/>
    </source>
</evidence>
<feature type="region of interest" description="Disordered" evidence="5">
    <location>
        <begin position="249"/>
        <end position="317"/>
    </location>
</feature>
<accession>A0A8J2S113</accession>
<evidence type="ECO:0000256" key="3">
    <source>
        <dbReference type="ARBA" id="ARBA00023157"/>
    </source>
</evidence>
<dbReference type="EMBL" id="CAKKLH010000257">
    <property type="protein sequence ID" value="CAH0107216.1"/>
    <property type="molecule type" value="Genomic_DNA"/>
</dbReference>
<comment type="caution">
    <text evidence="8">The sequence shown here is derived from an EMBL/GenBank/DDBJ whole genome shotgun (WGS) entry which is preliminary data.</text>
</comment>
<evidence type="ECO:0000256" key="1">
    <source>
        <dbReference type="ARBA" id="ARBA00004613"/>
    </source>
</evidence>
<protein>
    <recommendedName>
        <fullName evidence="7">Fibrinogen C-terminal domain-containing protein</fullName>
    </recommendedName>
</protein>
<keyword evidence="6" id="KW-0732">Signal</keyword>
<feature type="region of interest" description="Disordered" evidence="5">
    <location>
        <begin position="152"/>
        <end position="182"/>
    </location>
</feature>
<dbReference type="OrthoDB" id="6145874at2759"/>
<dbReference type="SMART" id="SM00186">
    <property type="entry name" value="FBG"/>
    <property type="match status" value="1"/>
</dbReference>
<evidence type="ECO:0000313" key="8">
    <source>
        <dbReference type="EMBL" id="CAH0107216.1"/>
    </source>
</evidence>
<sequence length="782" mass="87173">MFREILFLVVSILMASRAAILDPMTAMRDDISRIKVMMETVGERMERFNDLYLNKLETRLLNSATSLAHIDSNVKNLQERAHVWDTFQLHVSAWNEQIKSVDKKLDILSRGAEKWEILDEKMATLMPLDDRLTKLLTKLEETDAKVTEIQQKLNNNKVTNGNNNNNNNGGGGGGGGGGSEAPLFSEYTSRGVLSALKDIEIKVNKIADSPGQQLNTNNKENVLELQQKTLLDVVNDVAGKVDFILDKMPAVNNKRQPNGNNGNGNGKQQQQQQSMDDSNSEDVYDDGDSDYSTTTTTNGGENNNNNNNNNGGGGMMNQAERSFVKTWRRMLQPVRRANQKFGSLDKMLGQMEKLANASSILLRRDAELREITDDLASLLECCRGNDVALRALTKTVEALSSETIKSHKQTDENQCVSEADLQTRLQHVQSELVRQMADNVKEQMTSAVERIRQTCIGQRKKSLAVHHHNSHGGGNGTEETTTEGAVASQGQATPVGPDMTNQHGDSSSSSSSSSSTLSSSSTGTNNQNVKIGVRGCHDLRLAGETDTRTYSLASGKELNEGGRDYNTRFCDMTTDGGGWTVIQRRGDYGLPRENFSVNWRDYKLGFGQLDREFWFGNDFIHRLTNEHDVVLRVELWDFEDGHVYADYESFRVDSEEDLYRLWVEGYQGNATDSLGSHNGYAFSTFDRDNDEAPPCCPCAPAYGGGCCFEANLNGEYHVNPIENDYFRGIIWELWRGDYSLRAVELKIRPHDFPRMLPQVTTTTTVTPLPPYLGPDDIIPEDP</sequence>
<dbReference type="GO" id="GO:0034116">
    <property type="term" value="P:positive regulation of heterotypic cell-cell adhesion"/>
    <property type="evidence" value="ECO:0007669"/>
    <property type="project" value="TreeGrafter"/>
</dbReference>
<evidence type="ECO:0000256" key="6">
    <source>
        <dbReference type="SAM" id="SignalP"/>
    </source>
</evidence>